<organism evidence="1 2">
    <name type="scientific">Mycena venus</name>
    <dbReference type="NCBI Taxonomy" id="2733690"/>
    <lineage>
        <taxon>Eukaryota</taxon>
        <taxon>Fungi</taxon>
        <taxon>Dikarya</taxon>
        <taxon>Basidiomycota</taxon>
        <taxon>Agaricomycotina</taxon>
        <taxon>Agaricomycetes</taxon>
        <taxon>Agaricomycetidae</taxon>
        <taxon>Agaricales</taxon>
        <taxon>Marasmiineae</taxon>
        <taxon>Mycenaceae</taxon>
        <taxon>Mycena</taxon>
    </lineage>
</organism>
<dbReference type="EMBL" id="JACAZI010000004">
    <property type="protein sequence ID" value="KAF7362637.1"/>
    <property type="molecule type" value="Genomic_DNA"/>
</dbReference>
<dbReference type="SUPFAM" id="SSF52047">
    <property type="entry name" value="RNI-like"/>
    <property type="match status" value="1"/>
</dbReference>
<keyword evidence="2" id="KW-1185">Reference proteome</keyword>
<dbReference type="AlphaFoldDB" id="A0A8H7D7U1"/>
<dbReference type="Proteomes" id="UP000620124">
    <property type="component" value="Unassembled WGS sequence"/>
</dbReference>
<accession>A0A8H7D7U1</accession>
<reference evidence="1" key="1">
    <citation type="submission" date="2020-05" db="EMBL/GenBank/DDBJ databases">
        <title>Mycena genomes resolve the evolution of fungal bioluminescence.</title>
        <authorList>
            <person name="Tsai I.J."/>
        </authorList>
    </citation>
    <scope>NUCLEOTIDE SEQUENCE</scope>
    <source>
        <strain evidence="1">CCC161011</strain>
    </source>
</reference>
<evidence type="ECO:0000313" key="2">
    <source>
        <dbReference type="Proteomes" id="UP000620124"/>
    </source>
</evidence>
<comment type="caution">
    <text evidence="1">The sequence shown here is derived from an EMBL/GenBank/DDBJ whole genome shotgun (WGS) entry which is preliminary data.</text>
</comment>
<dbReference type="OrthoDB" id="2745898at2759"/>
<gene>
    <name evidence="1" type="ORF">MVEN_00612700</name>
</gene>
<proteinExistence type="predicted"/>
<evidence type="ECO:0000313" key="1">
    <source>
        <dbReference type="EMBL" id="KAF7362637.1"/>
    </source>
</evidence>
<sequence>MASILDLPHELIDRIVSEFQHDLVNLPPFFQFASYVRRLDMPIMDNFLPSAILPPATLAQLPNVTNLSAHSDPFDFRRLPTGQKSVLAEAASRLTSVEIITDYLWPLPAWAALLNGCPALATLVIKAEAAYLGSWTIPWTVADFAFPMPTPSAPGTLRLRTLRVSGDCKILVPLSAWLIPQGALATLQTLVLDVSYVRKDYSAPDARPALVLAAAPSLRELTLHLDPPMPLTSPDIAAPIRLTSFPRLRVLHLRDGPYADIGASLAWLGAFLQPPSSSPHAHMHPEVSALEALSLDHNMIRRDLLAVPVATWCAIEEALLGGEVDAGGRGKRYPHLRSVTFKVYQKFSFGVPDVFEYFSGTVRERLPRLVERGMLVAGR</sequence>
<name>A0A8H7D7U1_9AGAR</name>
<protein>
    <submittedName>
        <fullName evidence="1">Uncharacterized protein</fullName>
    </submittedName>
</protein>